<organism evidence="1 2">
    <name type="scientific">Metapseudomonas lalkuanensis</name>
    <dbReference type="NCBI Taxonomy" id="2604832"/>
    <lineage>
        <taxon>Bacteria</taxon>
        <taxon>Pseudomonadati</taxon>
        <taxon>Pseudomonadota</taxon>
        <taxon>Gammaproteobacteria</taxon>
        <taxon>Pseudomonadales</taxon>
        <taxon>Pseudomonadaceae</taxon>
        <taxon>Metapseudomonas</taxon>
    </lineage>
</organism>
<protein>
    <submittedName>
        <fullName evidence="1">DUF3203 family protein</fullName>
    </submittedName>
</protein>
<dbReference type="SUPFAM" id="SSF141447">
    <property type="entry name" value="PA2021-like"/>
    <property type="match status" value="1"/>
</dbReference>
<keyword evidence="2" id="KW-1185">Reference proteome</keyword>
<dbReference type="EMBL" id="CP043311">
    <property type="protein sequence ID" value="QEY65015.1"/>
    <property type="molecule type" value="Genomic_DNA"/>
</dbReference>
<evidence type="ECO:0000313" key="1">
    <source>
        <dbReference type="EMBL" id="QEY65015.1"/>
    </source>
</evidence>
<reference evidence="1 2" key="1">
    <citation type="submission" date="2019-08" db="EMBL/GenBank/DDBJ databases">
        <title>Whole-genome Sequencing of e-waste polymer degrading bacterium Pseudomonas sp. strain PE08.</title>
        <authorList>
            <person name="Kirdat K."/>
            <person name="Debbarma P."/>
            <person name="Narawade N."/>
            <person name="Suyal D."/>
            <person name="Thorat V."/>
            <person name="Shouche Y."/>
            <person name="Goel R."/>
            <person name="Yadav A."/>
        </authorList>
    </citation>
    <scope>NUCLEOTIDE SEQUENCE [LARGE SCALE GENOMIC DNA]</scope>
    <source>
        <strain evidence="1 2">PE08</strain>
    </source>
</reference>
<dbReference type="InterPro" id="IPR038079">
    <property type="entry name" value="PA2021-like_sf"/>
</dbReference>
<dbReference type="InterPro" id="IPR021564">
    <property type="entry name" value="DUF3203"/>
</dbReference>
<dbReference type="KEGG" id="plal:FXN65_24230"/>
<accession>A0A5J6QTQ0</accession>
<sequence>MPLNFARSCASTGICIHQCEAAVMIVSIDLDRGLCSLLLNSHLVELPIHQVVVGTDEALDAPVIHCVDGDAVISDAQARMLIGVGARDARKQPPGNCGTKG</sequence>
<name>A0A5J6QTQ0_9GAMM</name>
<dbReference type="Pfam" id="PF11462">
    <property type="entry name" value="DUF3203"/>
    <property type="match status" value="1"/>
</dbReference>
<dbReference type="Proteomes" id="UP000327179">
    <property type="component" value="Chromosome"/>
</dbReference>
<gene>
    <name evidence="1" type="ORF">FXN65_24230</name>
</gene>
<proteinExistence type="predicted"/>
<evidence type="ECO:0000313" key="2">
    <source>
        <dbReference type="Proteomes" id="UP000327179"/>
    </source>
</evidence>
<dbReference type="Gene3D" id="3.40.1170.40">
    <property type="entry name" value="Protein of unknown function DUF3203"/>
    <property type="match status" value="1"/>
</dbReference>
<dbReference type="AlphaFoldDB" id="A0A5J6QTQ0"/>